<accession>A0A4Y8ZQX4</accession>
<dbReference type="OrthoDB" id="8968750at2"/>
<proteinExistence type="predicted"/>
<dbReference type="EMBL" id="SPDV01000016">
    <property type="protein sequence ID" value="TFI58430.1"/>
    <property type="molecule type" value="Genomic_DNA"/>
</dbReference>
<dbReference type="Proteomes" id="UP000298213">
    <property type="component" value="Unassembled WGS sequence"/>
</dbReference>
<comment type="caution">
    <text evidence="2">The sequence shown here is derived from an EMBL/GenBank/DDBJ whole genome shotgun (WGS) entry which is preliminary data.</text>
</comment>
<evidence type="ECO:0000313" key="2">
    <source>
        <dbReference type="EMBL" id="TFI58430.1"/>
    </source>
</evidence>
<gene>
    <name evidence="2" type="ORF">E2493_09855</name>
</gene>
<evidence type="ECO:0000256" key="1">
    <source>
        <dbReference type="SAM" id="Phobius"/>
    </source>
</evidence>
<dbReference type="AlphaFoldDB" id="A0A4Y8ZQX4"/>
<dbReference type="RefSeq" id="WP_135086239.1">
    <property type="nucleotide sequence ID" value="NZ_SPDV01000016.1"/>
</dbReference>
<evidence type="ECO:0000313" key="3">
    <source>
        <dbReference type="Proteomes" id="UP000298213"/>
    </source>
</evidence>
<reference evidence="2 3" key="1">
    <citation type="submission" date="2019-03" db="EMBL/GenBank/DDBJ databases">
        <title>Genome sequence of Sphingomonas sp. 17J27-24.</title>
        <authorList>
            <person name="Kim M."/>
            <person name="Maeng S."/>
            <person name="Sathiyaraj S."/>
        </authorList>
    </citation>
    <scope>NUCLEOTIDE SEQUENCE [LARGE SCALE GENOMIC DNA]</scope>
    <source>
        <strain evidence="2 3">17J27-24</strain>
    </source>
</reference>
<keyword evidence="1" id="KW-0472">Membrane</keyword>
<organism evidence="2 3">
    <name type="scientific">Sphingomonas parva</name>
    <dbReference type="NCBI Taxonomy" id="2555898"/>
    <lineage>
        <taxon>Bacteria</taxon>
        <taxon>Pseudomonadati</taxon>
        <taxon>Pseudomonadota</taxon>
        <taxon>Alphaproteobacteria</taxon>
        <taxon>Sphingomonadales</taxon>
        <taxon>Sphingomonadaceae</taxon>
        <taxon>Sphingomonas</taxon>
    </lineage>
</organism>
<keyword evidence="1" id="KW-0812">Transmembrane</keyword>
<sequence length="145" mass="15670">MMRYLGDRPRLVLAAMALVLAAILATLLLMDRGMRERAVDMFGYGGEHSDESYGGRDLFHTGVPIRSELAGETYAAYDARRDASSPQGAFRGFPCLGTCDVYAAGYNWAARQRLNEPLQCRGPSWPFVEGCAAYVLAAAPTGAGL</sequence>
<keyword evidence="3" id="KW-1185">Reference proteome</keyword>
<feature type="transmembrane region" description="Helical" evidence="1">
    <location>
        <begin position="12"/>
        <end position="30"/>
    </location>
</feature>
<name>A0A4Y8ZQX4_9SPHN</name>
<keyword evidence="1" id="KW-1133">Transmembrane helix</keyword>
<protein>
    <submittedName>
        <fullName evidence="2">Uncharacterized protein</fullName>
    </submittedName>
</protein>